<keyword evidence="2" id="KW-1185">Reference proteome</keyword>
<protein>
    <recommendedName>
        <fullName evidence="3">Gfo/Idh/MocA family oxidoreductase</fullName>
    </recommendedName>
</protein>
<gene>
    <name evidence="1" type="ORF">NH397_12035</name>
</gene>
<dbReference type="Proteomes" id="UP001055437">
    <property type="component" value="Chromosome"/>
</dbReference>
<organism evidence="1 2">
    <name type="scientific">Clostridium septicum</name>
    <dbReference type="NCBI Taxonomy" id="1504"/>
    <lineage>
        <taxon>Bacteria</taxon>
        <taxon>Bacillati</taxon>
        <taxon>Bacillota</taxon>
        <taxon>Clostridia</taxon>
        <taxon>Eubacteriales</taxon>
        <taxon>Clostridiaceae</taxon>
        <taxon>Clostridium</taxon>
    </lineage>
</organism>
<dbReference type="GeneID" id="303562167"/>
<proteinExistence type="predicted"/>
<reference evidence="1" key="1">
    <citation type="submission" date="2022-06" db="EMBL/GenBank/DDBJ databases">
        <authorList>
            <person name="Holder M.E."/>
            <person name="Ajami N.J."/>
            <person name="Petrosino J.F."/>
        </authorList>
    </citation>
    <scope>NUCLEOTIDE SEQUENCE</scope>
    <source>
        <strain evidence="1">RMA 8861</strain>
    </source>
</reference>
<evidence type="ECO:0000313" key="1">
    <source>
        <dbReference type="EMBL" id="USS00211.1"/>
    </source>
</evidence>
<name>A0ABY5AYZ6_CLOSE</name>
<sequence>MCYEIEEFINLILNKKLESEVNSLENSRIVMKIMDEARKQIGLRYIAD</sequence>
<dbReference type="RefSeq" id="WP_162925937.1">
    <property type="nucleotide sequence ID" value="NZ_CABMIZ010000009.1"/>
</dbReference>
<dbReference type="EMBL" id="CP099799">
    <property type="protein sequence ID" value="USS00211.1"/>
    <property type="molecule type" value="Genomic_DNA"/>
</dbReference>
<evidence type="ECO:0008006" key="3">
    <source>
        <dbReference type="Google" id="ProtNLM"/>
    </source>
</evidence>
<evidence type="ECO:0000313" key="2">
    <source>
        <dbReference type="Proteomes" id="UP001055437"/>
    </source>
</evidence>
<accession>A0ABY5AYZ6</accession>
<dbReference type="Gene3D" id="3.30.360.10">
    <property type="entry name" value="Dihydrodipicolinate Reductase, domain 2"/>
    <property type="match status" value="1"/>
</dbReference>